<dbReference type="InterPro" id="IPR045444">
    <property type="entry name" value="DUF6503"/>
</dbReference>
<keyword evidence="3" id="KW-1185">Reference proteome</keyword>
<evidence type="ECO:0008006" key="4">
    <source>
        <dbReference type="Google" id="ProtNLM"/>
    </source>
</evidence>
<dbReference type="AlphaFoldDB" id="A0A1K1PLZ3"/>
<dbReference type="RefSeq" id="WP_072303614.1">
    <property type="nucleotide sequence ID" value="NZ_FPIY01000002.1"/>
</dbReference>
<evidence type="ECO:0000313" key="2">
    <source>
        <dbReference type="EMBL" id="SFW48671.1"/>
    </source>
</evidence>
<gene>
    <name evidence="2" type="ORF">SAMN05660313_01990</name>
</gene>
<dbReference type="OrthoDB" id="1489248at2"/>
<proteinExistence type="predicted"/>
<accession>A0A1K1PLZ3</accession>
<reference evidence="3" key="1">
    <citation type="submission" date="2016-11" db="EMBL/GenBank/DDBJ databases">
        <authorList>
            <person name="Varghese N."/>
            <person name="Submissions S."/>
        </authorList>
    </citation>
    <scope>NUCLEOTIDE SEQUENCE [LARGE SCALE GENOMIC DNA]</scope>
    <source>
        <strain evidence="3">DSM 24786</strain>
    </source>
</reference>
<name>A0A1K1PLZ3_9FLAO</name>
<protein>
    <recommendedName>
        <fullName evidence="4">Outer membrane lipoprotein-sorting protein</fullName>
    </recommendedName>
</protein>
<feature type="chain" id="PRO_5013131702" description="Outer membrane lipoprotein-sorting protein" evidence="1">
    <location>
        <begin position="21"/>
        <end position="237"/>
    </location>
</feature>
<feature type="signal peptide" evidence="1">
    <location>
        <begin position="1"/>
        <end position="20"/>
    </location>
</feature>
<evidence type="ECO:0000256" key="1">
    <source>
        <dbReference type="SAM" id="SignalP"/>
    </source>
</evidence>
<dbReference type="EMBL" id="FPIY01000002">
    <property type="protein sequence ID" value="SFW48671.1"/>
    <property type="molecule type" value="Genomic_DNA"/>
</dbReference>
<organism evidence="2 3">
    <name type="scientific">Cellulophaga fucicola</name>
    <dbReference type="NCBI Taxonomy" id="76595"/>
    <lineage>
        <taxon>Bacteria</taxon>
        <taxon>Pseudomonadati</taxon>
        <taxon>Bacteroidota</taxon>
        <taxon>Flavobacteriia</taxon>
        <taxon>Flavobacteriales</taxon>
        <taxon>Flavobacteriaceae</taxon>
        <taxon>Cellulophaga</taxon>
    </lineage>
</organism>
<keyword evidence="1" id="KW-0732">Signal</keyword>
<evidence type="ECO:0000313" key="3">
    <source>
        <dbReference type="Proteomes" id="UP000183257"/>
    </source>
</evidence>
<sequence>MINRFLLLFLCFFSFVAVSAQDVSALDFLDTVIARHDPDNNWESFKGDLVVTMSTPNKEDRVTDLHIDLPSSTFILSNVVKGKKHTTKVVKDSVSFFVDDNQIIDKEEQKTLRFNKERALFMRNYYTYLYGLPMKLKDNGTIVDPKLYSKKINRKWYKVIKVTYDKEVGKDTWYFYFNPKSLDMEMYQFFHDESKNDGEYILLSNIEIIDGVRMPAVRAWYTNKEDKLLGTDVLTVK</sequence>
<dbReference type="Proteomes" id="UP000183257">
    <property type="component" value="Unassembled WGS sequence"/>
</dbReference>
<dbReference type="Pfam" id="PF20113">
    <property type="entry name" value="DUF6503"/>
    <property type="match status" value="1"/>
</dbReference>